<dbReference type="PROSITE" id="PS50893">
    <property type="entry name" value="ABC_TRANSPORTER_2"/>
    <property type="match status" value="2"/>
</dbReference>
<dbReference type="EMBL" id="PGFG01000001">
    <property type="protein sequence ID" value="PJJ76263.1"/>
    <property type="molecule type" value="Genomic_DNA"/>
</dbReference>
<feature type="domain" description="ABC transporter" evidence="3">
    <location>
        <begin position="7"/>
        <end position="259"/>
    </location>
</feature>
<dbReference type="Proteomes" id="UP000230000">
    <property type="component" value="Unassembled WGS sequence"/>
</dbReference>
<dbReference type="OrthoDB" id="9789994at2"/>
<dbReference type="InterPro" id="IPR003593">
    <property type="entry name" value="AAA+_ATPase"/>
</dbReference>
<dbReference type="GO" id="GO:0016887">
    <property type="term" value="F:ATP hydrolysis activity"/>
    <property type="evidence" value="ECO:0007669"/>
    <property type="project" value="InterPro"/>
</dbReference>
<dbReference type="GO" id="GO:0005524">
    <property type="term" value="F:ATP binding"/>
    <property type="evidence" value="ECO:0007669"/>
    <property type="project" value="UniProtKB-KW"/>
</dbReference>
<keyword evidence="1" id="KW-0547">Nucleotide-binding</keyword>
<organism evidence="4 5">
    <name type="scientific">Thermoflavifilum aggregans</name>
    <dbReference type="NCBI Taxonomy" id="454188"/>
    <lineage>
        <taxon>Bacteria</taxon>
        <taxon>Pseudomonadati</taxon>
        <taxon>Bacteroidota</taxon>
        <taxon>Chitinophagia</taxon>
        <taxon>Chitinophagales</taxon>
        <taxon>Chitinophagaceae</taxon>
        <taxon>Thermoflavifilum</taxon>
    </lineage>
</organism>
<evidence type="ECO:0000256" key="1">
    <source>
        <dbReference type="ARBA" id="ARBA00022741"/>
    </source>
</evidence>
<dbReference type="RefSeq" id="WP_100314775.1">
    <property type="nucleotide sequence ID" value="NZ_PGFG01000001.1"/>
</dbReference>
<gene>
    <name evidence="4" type="ORF">BXY57_1872</name>
</gene>
<reference evidence="4 5" key="1">
    <citation type="submission" date="2017-11" db="EMBL/GenBank/DDBJ databases">
        <title>Genomic Encyclopedia of Archaeal and Bacterial Type Strains, Phase II (KMG-II): From Individual Species to Whole Genera.</title>
        <authorList>
            <person name="Goeker M."/>
        </authorList>
    </citation>
    <scope>NUCLEOTIDE SEQUENCE [LARGE SCALE GENOMIC DNA]</scope>
    <source>
        <strain evidence="4 5">DSM 27268</strain>
    </source>
</reference>
<dbReference type="SMART" id="SM00382">
    <property type="entry name" value="AAA"/>
    <property type="match status" value="2"/>
</dbReference>
<accession>A0A2M9CWI4</accession>
<name>A0A2M9CWI4_9BACT</name>
<dbReference type="Pfam" id="PF00005">
    <property type="entry name" value="ABC_tran"/>
    <property type="match status" value="2"/>
</dbReference>
<dbReference type="InterPro" id="IPR003439">
    <property type="entry name" value="ABC_transporter-like_ATP-bd"/>
</dbReference>
<dbReference type="AlphaFoldDB" id="A0A2M9CWI4"/>
<keyword evidence="5" id="KW-1185">Reference proteome</keyword>
<dbReference type="PANTHER" id="PTHR43158:SF2">
    <property type="entry name" value="SKFA PEPTIDE EXPORT ATP-BINDING PROTEIN SKFE"/>
    <property type="match status" value="1"/>
</dbReference>
<evidence type="ECO:0000259" key="3">
    <source>
        <dbReference type="PROSITE" id="PS50893"/>
    </source>
</evidence>
<dbReference type="InterPro" id="IPR027417">
    <property type="entry name" value="P-loop_NTPase"/>
</dbReference>
<dbReference type="SUPFAM" id="SSF52540">
    <property type="entry name" value="P-loop containing nucleoside triphosphate hydrolases"/>
    <property type="match status" value="2"/>
</dbReference>
<dbReference type="Gene3D" id="3.40.50.300">
    <property type="entry name" value="P-loop containing nucleotide triphosphate hydrolases"/>
    <property type="match status" value="2"/>
</dbReference>
<keyword evidence="2 4" id="KW-0067">ATP-binding</keyword>
<proteinExistence type="predicted"/>
<comment type="caution">
    <text evidence="4">The sequence shown here is derived from an EMBL/GenBank/DDBJ whole genome shotgun (WGS) entry which is preliminary data.</text>
</comment>
<feature type="domain" description="ABC transporter" evidence="3">
    <location>
        <begin position="262"/>
        <end position="499"/>
    </location>
</feature>
<evidence type="ECO:0000313" key="4">
    <source>
        <dbReference type="EMBL" id="PJJ76263.1"/>
    </source>
</evidence>
<sequence>MISQASIQFEHVSIYRGHWCIVRDFNRTLQRGTRVAITGPNGAGKTSLLRAIAGKLPVTQGHIRYFLNGSHEATDTLKPYQLGWVDFHGADLVLHHPDAFYQQRYYASQTHGWVKVSDLLQEYALQYLGIREDACDERLNLLCNHWHLFPSYLLERQVQQLSNGELKKLLILRALLSQPEILLLNAPFIGLDAASRKQLREMLQHIQAQGITVVMEVLPGETDDTFDDVIALQGREHDFSGRNTVFQTFSPSWQPPEGTPLFEMRDVQVQYGRQQILKHIHWQVNTGERWFICGQNGSGKSTLLSLITTDHPQAYAQQVYWMGKRRGSGETIWDIKRHQAYVSPEMHYYLRTRQNCLTWLTDQVKSHVSDSSLNSSIQQEALCYLQYWGLESYADQPVTQLSTGEQRLLLFIRALLIRPPLLILDEPCQGLDGMHRQRIRQMLESLSADPAFTLLYVTHDLQELPGCITHMLYLHKGEITYSGRYDPQLAERLFASQVIA</sequence>
<protein>
    <submittedName>
        <fullName evidence="4">Molybdate transport system ATP-binding protein</fullName>
    </submittedName>
</protein>
<dbReference type="PANTHER" id="PTHR43158">
    <property type="entry name" value="SKFA PEPTIDE EXPORT ATP-BINDING PROTEIN SKFE"/>
    <property type="match status" value="1"/>
</dbReference>
<evidence type="ECO:0000313" key="5">
    <source>
        <dbReference type="Proteomes" id="UP000230000"/>
    </source>
</evidence>
<evidence type="ECO:0000256" key="2">
    <source>
        <dbReference type="ARBA" id="ARBA00022840"/>
    </source>
</evidence>